<dbReference type="InterPro" id="IPR027417">
    <property type="entry name" value="P-loop_NTPase"/>
</dbReference>
<protein>
    <submittedName>
        <fullName evidence="13">Predicted protein</fullName>
    </submittedName>
</protein>
<keyword evidence="8 10" id="KW-0472">Membrane</keyword>
<feature type="compositionally biased region" description="Polar residues" evidence="9">
    <location>
        <begin position="654"/>
        <end position="674"/>
    </location>
</feature>
<sequence>MHKEEAVFDICEDNVSTPTSPKAIQLIETSPSSTEEVKQSIPVKTAAQSNEPEEVLKDPNGPTLHFYDHFLIFKCFGFWTWIFIILGILGSMGNGVVALIFQFIFGDLINIFQPVNGVMPSATIMRNAISDVCLKFTGVAIGSMASSFVSQFFNGWASERIGISLRQAYFNELTRQEVAFFDIKKTGALTIALSEDVGKIQEAWTRKISGVMQHTSTILIGLILAFVSSWQMTLVTISTTPLMILIGVVMGKLTEKISFKSGETIAKSASKATEVVSSFKTVKSMGCEEKEQAQFANILKKLHLYGILKAGAQGASLGSESFIIWGTCSLAFWYAGNLVVDGTIVIGDLVKVFGLLIFSVFSMAFVFEMLPDIFKALSCHRALLMVMKRKPAIPFKGGKSLSDNVGLVEFKNVKFSYPSRPNVTILQDFTLNVKTGQSIAMVGPSGSGKSTIVGLLERFYDPEEGVVSIDGVDIKEIDPKWLHKNVGIVTQEPVLFACTIKENIAYAVGLENVTDKDIEQAAKAANCHNFILDLPNGYNTLLGEKGVSLSGGQKQRVAIARALLQNPKILLLDEATSALDTESEALVQAALEMLMKGRTSISIAHRLSTVQNCDVIYVLVKGDIKESGTHKELIGIENGIYRKLAEKQMGIDQSYESSNENVGDTSSPSDLNQQ</sequence>
<feature type="transmembrane region" description="Helical" evidence="10">
    <location>
        <begin position="352"/>
        <end position="371"/>
    </location>
</feature>
<dbReference type="STRING" id="5762.D2VZM6"/>
<evidence type="ECO:0000313" key="14">
    <source>
        <dbReference type="Proteomes" id="UP000006671"/>
    </source>
</evidence>
<keyword evidence="5" id="KW-0547">Nucleotide-binding</keyword>
<dbReference type="Pfam" id="PF00664">
    <property type="entry name" value="ABC_membrane"/>
    <property type="match status" value="1"/>
</dbReference>
<evidence type="ECO:0000256" key="4">
    <source>
        <dbReference type="ARBA" id="ARBA00022692"/>
    </source>
</evidence>
<dbReference type="GO" id="GO:0090374">
    <property type="term" value="P:oligopeptide export from mitochondrion"/>
    <property type="evidence" value="ECO:0007669"/>
    <property type="project" value="TreeGrafter"/>
</dbReference>
<keyword evidence="14" id="KW-1185">Reference proteome</keyword>
<evidence type="ECO:0000259" key="12">
    <source>
        <dbReference type="PROSITE" id="PS50929"/>
    </source>
</evidence>
<dbReference type="Proteomes" id="UP000006671">
    <property type="component" value="Unassembled WGS sequence"/>
</dbReference>
<dbReference type="InterPro" id="IPR036640">
    <property type="entry name" value="ABC1_TM_sf"/>
</dbReference>
<dbReference type="PANTHER" id="PTHR43394:SF27">
    <property type="entry name" value="ATP-DEPENDENT TRANSLOCASE ABCB1-LIKE"/>
    <property type="match status" value="1"/>
</dbReference>
<dbReference type="PROSITE" id="PS50893">
    <property type="entry name" value="ABC_TRANSPORTER_2"/>
    <property type="match status" value="1"/>
</dbReference>
<reference evidence="13 14" key="1">
    <citation type="journal article" date="2010" name="Cell">
        <title>The genome of Naegleria gruberi illuminates early eukaryotic versatility.</title>
        <authorList>
            <person name="Fritz-Laylin L.K."/>
            <person name="Prochnik S.E."/>
            <person name="Ginger M.L."/>
            <person name="Dacks J.B."/>
            <person name="Carpenter M.L."/>
            <person name="Field M.C."/>
            <person name="Kuo A."/>
            <person name="Paredez A."/>
            <person name="Chapman J."/>
            <person name="Pham J."/>
            <person name="Shu S."/>
            <person name="Neupane R."/>
            <person name="Cipriano M."/>
            <person name="Mancuso J."/>
            <person name="Tu H."/>
            <person name="Salamov A."/>
            <person name="Lindquist E."/>
            <person name="Shapiro H."/>
            <person name="Lucas S."/>
            <person name="Grigoriev I.V."/>
            <person name="Cande W.Z."/>
            <person name="Fulton C."/>
            <person name="Rokhsar D.S."/>
            <person name="Dawson S.C."/>
        </authorList>
    </citation>
    <scope>NUCLEOTIDE SEQUENCE [LARGE SCALE GENOMIC DNA]</scope>
    <source>
        <strain evidence="13 14">NEG-M</strain>
    </source>
</reference>
<dbReference type="GO" id="GO:0015421">
    <property type="term" value="F:ABC-type oligopeptide transporter activity"/>
    <property type="evidence" value="ECO:0007669"/>
    <property type="project" value="TreeGrafter"/>
</dbReference>
<dbReference type="OMA" id="CEDIEIC"/>
<dbReference type="InterPro" id="IPR003439">
    <property type="entry name" value="ABC_transporter-like_ATP-bd"/>
</dbReference>
<feature type="domain" description="ABC transporter" evidence="11">
    <location>
        <begin position="408"/>
        <end position="646"/>
    </location>
</feature>
<dbReference type="Gene3D" id="1.20.1560.10">
    <property type="entry name" value="ABC transporter type 1, transmembrane domain"/>
    <property type="match status" value="1"/>
</dbReference>
<evidence type="ECO:0000256" key="1">
    <source>
        <dbReference type="ARBA" id="ARBA00004141"/>
    </source>
</evidence>
<feature type="transmembrane region" description="Helical" evidence="10">
    <location>
        <begin position="208"/>
        <end position="227"/>
    </location>
</feature>
<evidence type="ECO:0000256" key="9">
    <source>
        <dbReference type="SAM" id="MobiDB-lite"/>
    </source>
</evidence>
<dbReference type="CDD" id="cd18577">
    <property type="entry name" value="ABC_6TM_Pgp_ABCB1_D1_like"/>
    <property type="match status" value="1"/>
</dbReference>
<dbReference type="Pfam" id="PF00005">
    <property type="entry name" value="ABC_tran"/>
    <property type="match status" value="1"/>
</dbReference>
<dbReference type="PROSITE" id="PS00211">
    <property type="entry name" value="ABC_TRANSPORTER_1"/>
    <property type="match status" value="1"/>
</dbReference>
<keyword evidence="6" id="KW-0067">ATP-binding</keyword>
<dbReference type="CDD" id="cd03249">
    <property type="entry name" value="ABC_MTABC3_MDL1_MDL2"/>
    <property type="match status" value="1"/>
</dbReference>
<evidence type="ECO:0000256" key="7">
    <source>
        <dbReference type="ARBA" id="ARBA00022989"/>
    </source>
</evidence>
<dbReference type="FunFam" id="3.40.50.300:FF:000205">
    <property type="entry name" value="ABC transporter B family member 4"/>
    <property type="match status" value="1"/>
</dbReference>
<comment type="similarity">
    <text evidence="2">Belongs to the ABC transporter superfamily. ABCB family. Multidrug resistance exporter (TC 3.A.1.201) subfamily.</text>
</comment>
<dbReference type="PANTHER" id="PTHR43394">
    <property type="entry name" value="ATP-DEPENDENT PERMEASE MDL1, MITOCHONDRIAL"/>
    <property type="match status" value="1"/>
</dbReference>
<evidence type="ECO:0000256" key="10">
    <source>
        <dbReference type="SAM" id="Phobius"/>
    </source>
</evidence>
<dbReference type="InterPro" id="IPR003593">
    <property type="entry name" value="AAA+_ATPase"/>
</dbReference>
<keyword evidence="7 10" id="KW-1133">Transmembrane helix</keyword>
<keyword evidence="3" id="KW-0813">Transport</keyword>
<dbReference type="AlphaFoldDB" id="D2VZM6"/>
<dbReference type="RefSeq" id="XP_002670431.1">
    <property type="nucleotide sequence ID" value="XM_002670385.1"/>
</dbReference>
<dbReference type="VEuPathDB" id="AmoebaDB:NAEGRDRAFT_74542"/>
<evidence type="ECO:0000313" key="13">
    <source>
        <dbReference type="EMBL" id="EFC37687.1"/>
    </source>
</evidence>
<keyword evidence="4 10" id="KW-0812">Transmembrane</keyword>
<dbReference type="GO" id="GO:0005743">
    <property type="term" value="C:mitochondrial inner membrane"/>
    <property type="evidence" value="ECO:0007669"/>
    <property type="project" value="TreeGrafter"/>
</dbReference>
<evidence type="ECO:0000256" key="8">
    <source>
        <dbReference type="ARBA" id="ARBA00023136"/>
    </source>
</evidence>
<evidence type="ECO:0000256" key="6">
    <source>
        <dbReference type="ARBA" id="ARBA00022840"/>
    </source>
</evidence>
<accession>D2VZM6</accession>
<dbReference type="GeneID" id="8857604"/>
<evidence type="ECO:0000256" key="2">
    <source>
        <dbReference type="ARBA" id="ARBA00007577"/>
    </source>
</evidence>
<dbReference type="SUPFAM" id="SSF52540">
    <property type="entry name" value="P-loop containing nucleoside triphosphate hydrolases"/>
    <property type="match status" value="1"/>
</dbReference>
<dbReference type="SUPFAM" id="SSF90123">
    <property type="entry name" value="ABC transporter transmembrane region"/>
    <property type="match status" value="1"/>
</dbReference>
<dbReference type="KEGG" id="ngr:NAEGRDRAFT_74542"/>
<gene>
    <name evidence="13" type="ORF">NAEGRDRAFT_74542</name>
</gene>
<dbReference type="InterPro" id="IPR017871">
    <property type="entry name" value="ABC_transporter-like_CS"/>
</dbReference>
<dbReference type="Gene3D" id="3.40.50.300">
    <property type="entry name" value="P-loop containing nucleotide triphosphate hydrolases"/>
    <property type="match status" value="1"/>
</dbReference>
<proteinExistence type="inferred from homology"/>
<evidence type="ECO:0000256" key="3">
    <source>
        <dbReference type="ARBA" id="ARBA00022448"/>
    </source>
</evidence>
<dbReference type="InParanoid" id="D2VZM6"/>
<organism evidence="14">
    <name type="scientific">Naegleria gruberi</name>
    <name type="common">Amoeba</name>
    <dbReference type="NCBI Taxonomy" id="5762"/>
    <lineage>
        <taxon>Eukaryota</taxon>
        <taxon>Discoba</taxon>
        <taxon>Heterolobosea</taxon>
        <taxon>Tetramitia</taxon>
        <taxon>Eutetramitia</taxon>
        <taxon>Vahlkampfiidae</taxon>
        <taxon>Naegleria</taxon>
    </lineage>
</organism>
<dbReference type="GO" id="GO:0005524">
    <property type="term" value="F:ATP binding"/>
    <property type="evidence" value="ECO:0007669"/>
    <property type="project" value="UniProtKB-KW"/>
</dbReference>
<dbReference type="InterPro" id="IPR011527">
    <property type="entry name" value="ABC1_TM_dom"/>
</dbReference>
<dbReference type="InterPro" id="IPR039421">
    <property type="entry name" value="Type_1_exporter"/>
</dbReference>
<evidence type="ECO:0000259" key="11">
    <source>
        <dbReference type="PROSITE" id="PS50893"/>
    </source>
</evidence>
<dbReference type="SMART" id="SM00382">
    <property type="entry name" value="AAA"/>
    <property type="match status" value="1"/>
</dbReference>
<dbReference type="EMBL" id="GG738915">
    <property type="protein sequence ID" value="EFC37687.1"/>
    <property type="molecule type" value="Genomic_DNA"/>
</dbReference>
<feature type="transmembrane region" description="Helical" evidence="10">
    <location>
        <begin position="322"/>
        <end position="340"/>
    </location>
</feature>
<dbReference type="PROSITE" id="PS50929">
    <property type="entry name" value="ABC_TM1F"/>
    <property type="match status" value="1"/>
</dbReference>
<name>D2VZM6_NAEGR</name>
<comment type="subcellular location">
    <subcellularLocation>
        <location evidence="1">Membrane</location>
        <topology evidence="1">Multi-pass membrane protein</topology>
    </subcellularLocation>
</comment>
<evidence type="ECO:0000256" key="5">
    <source>
        <dbReference type="ARBA" id="ARBA00022741"/>
    </source>
</evidence>
<dbReference type="GO" id="GO:0016887">
    <property type="term" value="F:ATP hydrolysis activity"/>
    <property type="evidence" value="ECO:0007669"/>
    <property type="project" value="InterPro"/>
</dbReference>
<feature type="region of interest" description="Disordered" evidence="9">
    <location>
        <begin position="652"/>
        <end position="674"/>
    </location>
</feature>
<dbReference type="OrthoDB" id="6500128at2759"/>
<feature type="domain" description="ABC transmembrane type-1" evidence="12">
    <location>
        <begin position="85"/>
        <end position="375"/>
    </location>
</feature>
<dbReference type="eggNOG" id="KOG0055">
    <property type="taxonomic scope" value="Eukaryota"/>
</dbReference>